<evidence type="ECO:0000256" key="6">
    <source>
        <dbReference type="ARBA" id="ARBA00022759"/>
    </source>
</evidence>
<evidence type="ECO:0000256" key="1">
    <source>
        <dbReference type="ARBA" id="ARBA00022670"/>
    </source>
</evidence>
<evidence type="ECO:0000256" key="3">
    <source>
        <dbReference type="ARBA" id="ARBA00022695"/>
    </source>
</evidence>
<evidence type="ECO:0000313" key="11">
    <source>
        <dbReference type="Proteomes" id="UP000034350"/>
    </source>
</evidence>
<keyword evidence="7" id="KW-0378">Hydrolase</keyword>
<dbReference type="VEuPathDB" id="MicrosporidiaDB:G9O61_00g003870"/>
<keyword evidence="5" id="KW-0064">Aspartyl protease</keyword>
<dbReference type="AlphaFoldDB" id="A0A0F9Z875"/>
<keyword evidence="3" id="KW-0548">Nucleotidyltransferase</keyword>
<dbReference type="RefSeq" id="XP_024329871.1">
    <property type="nucleotide sequence ID" value="XM_024473802.1"/>
</dbReference>
<gene>
    <name evidence="10" type="ORF">AAJ76_1140005684</name>
</gene>
<keyword evidence="2" id="KW-0808">Transferase</keyword>
<dbReference type="VEuPathDB" id="MicrosporidiaDB:G9O61_00g003880"/>
<comment type="caution">
    <text evidence="10">The sequence shown here is derived from an EMBL/GenBank/DDBJ whole genome shotgun (WGS) entry which is preliminary data.</text>
</comment>
<proteinExistence type="predicted"/>
<accession>A0A0F9Z875</accession>
<keyword evidence="11" id="KW-1185">Reference proteome</keyword>
<evidence type="ECO:0000256" key="2">
    <source>
        <dbReference type="ARBA" id="ARBA00022679"/>
    </source>
</evidence>
<organism evidence="10 11">
    <name type="scientific">Vairimorpha ceranae</name>
    <dbReference type="NCBI Taxonomy" id="40302"/>
    <lineage>
        <taxon>Eukaryota</taxon>
        <taxon>Fungi</taxon>
        <taxon>Fungi incertae sedis</taxon>
        <taxon>Microsporidia</taxon>
        <taxon>Nosematidae</taxon>
        <taxon>Vairimorpha</taxon>
    </lineage>
</organism>
<feature type="domain" description="Reverse transcriptase RNase H-like" evidence="9">
    <location>
        <begin position="2"/>
        <end position="83"/>
    </location>
</feature>
<evidence type="ECO:0000256" key="4">
    <source>
        <dbReference type="ARBA" id="ARBA00022722"/>
    </source>
</evidence>
<dbReference type="GO" id="GO:0003964">
    <property type="term" value="F:RNA-directed DNA polymerase activity"/>
    <property type="evidence" value="ECO:0007669"/>
    <property type="project" value="UniProtKB-KW"/>
</dbReference>
<evidence type="ECO:0000313" key="10">
    <source>
        <dbReference type="EMBL" id="KKO74129.1"/>
    </source>
</evidence>
<evidence type="ECO:0000256" key="5">
    <source>
        <dbReference type="ARBA" id="ARBA00022750"/>
    </source>
</evidence>
<keyword evidence="1" id="KW-0645">Protease</keyword>
<evidence type="ECO:0000256" key="7">
    <source>
        <dbReference type="ARBA" id="ARBA00022801"/>
    </source>
</evidence>
<reference evidence="10 11" key="1">
    <citation type="journal article" date="2015" name="Environ. Microbiol.">
        <title>Genome analyses suggest the presence of polyploidy and recent human-driven expansions in eight global populations of the honeybee pathogen Nosema ceranae.</title>
        <authorList>
            <person name="Pelin A."/>
            <person name="Selman M."/>
            <person name="Aris-Brosou S."/>
            <person name="Farinelli L."/>
            <person name="Corradi N."/>
        </authorList>
    </citation>
    <scope>NUCLEOTIDE SEQUENCE [LARGE SCALE GENOMIC DNA]</scope>
    <source>
        <strain evidence="10 11">PA08 1199</strain>
    </source>
</reference>
<keyword evidence="8" id="KW-0695">RNA-directed DNA polymerase</keyword>
<dbReference type="PANTHER" id="PTHR33064:SF37">
    <property type="entry name" value="RIBONUCLEASE H"/>
    <property type="match status" value="1"/>
</dbReference>
<evidence type="ECO:0000256" key="8">
    <source>
        <dbReference type="ARBA" id="ARBA00022918"/>
    </source>
</evidence>
<dbReference type="EMBL" id="JPQZ01000114">
    <property type="protein sequence ID" value="KKO74129.1"/>
    <property type="molecule type" value="Genomic_DNA"/>
</dbReference>
<dbReference type="SUPFAM" id="SSF56672">
    <property type="entry name" value="DNA/RNA polymerases"/>
    <property type="match status" value="1"/>
</dbReference>
<dbReference type="InterPro" id="IPR051320">
    <property type="entry name" value="Viral_Replic_Matur_Polypro"/>
</dbReference>
<dbReference type="InterPro" id="IPR041373">
    <property type="entry name" value="RT_RNaseH"/>
</dbReference>
<dbReference type="GO" id="GO:0004519">
    <property type="term" value="F:endonuclease activity"/>
    <property type="evidence" value="ECO:0007669"/>
    <property type="project" value="UniProtKB-KW"/>
</dbReference>
<dbReference type="GO" id="GO:0004190">
    <property type="term" value="F:aspartic-type endopeptidase activity"/>
    <property type="evidence" value="ECO:0007669"/>
    <property type="project" value="UniProtKB-KW"/>
</dbReference>
<dbReference type="InterPro" id="IPR043502">
    <property type="entry name" value="DNA/RNA_pol_sf"/>
</dbReference>
<dbReference type="GeneID" id="36318699"/>
<keyword evidence="4" id="KW-0540">Nuclease</keyword>
<dbReference type="PANTHER" id="PTHR33064">
    <property type="entry name" value="POL PROTEIN"/>
    <property type="match status" value="1"/>
</dbReference>
<dbReference type="Pfam" id="PF17917">
    <property type="entry name" value="RT_RNaseH"/>
    <property type="match status" value="1"/>
</dbReference>
<name>A0A0F9Z875_9MICR</name>
<keyword evidence="6" id="KW-0255">Endonuclease</keyword>
<evidence type="ECO:0000259" key="9">
    <source>
        <dbReference type="Pfam" id="PF17917"/>
    </source>
</evidence>
<dbReference type="Proteomes" id="UP000034350">
    <property type="component" value="Unassembled WGS sequence"/>
</dbReference>
<protein>
    <submittedName>
        <fullName evidence="10">Pol polyprotein</fullName>
    </submittedName>
</protein>
<dbReference type="VEuPathDB" id="MicrosporidiaDB:AAJ76_1140005684"/>
<dbReference type="GO" id="GO:0006508">
    <property type="term" value="P:proteolysis"/>
    <property type="evidence" value="ECO:0007669"/>
    <property type="project" value="UniProtKB-KW"/>
</dbReference>
<sequence length="98" mass="11339">MSQPIIVEADALNYCLGGVLKQKRESKEITIRCCSRDLNKHELNYSTIKKKTLAIIFATKKVKNYLHKEFIIKTDNKLLVCYIKLKIHRDELRGGSCI</sequence>
<dbReference type="OrthoDB" id="2285730at2759"/>